<accession>A0A5C5XHG5</accession>
<feature type="domain" description="Alcohol dehydrogenase iron-type/glycerol dehydrogenase GldA" evidence="3">
    <location>
        <begin position="33"/>
        <end position="197"/>
    </location>
</feature>
<evidence type="ECO:0000313" key="5">
    <source>
        <dbReference type="EMBL" id="TWT61763.1"/>
    </source>
</evidence>
<dbReference type="GO" id="GO:0050093">
    <property type="term" value="F:methanol dehydrogenase (NAD+) activity"/>
    <property type="evidence" value="ECO:0007669"/>
    <property type="project" value="UniProtKB-EC"/>
</dbReference>
<evidence type="ECO:0000259" key="4">
    <source>
        <dbReference type="Pfam" id="PF25137"/>
    </source>
</evidence>
<sequence>MNQTTTESNDSSLDCFLFEEFIAQPDSKNHSQQVYLFENALRQLDSILKKRSVRRIFLVLDEMAWRSSGADEILDPVFATRQVTRFTKFEPNPKIEDVERGIAEFRRQEHDLIIALGGGTAIDLAKMIGAFSCQQEPARELATGAASLRGLGPALVAIPTTSGTGSEATHFAVVYVDGQKYSVAEPSLLPDIAMIDPFLTWSLPPAITSTTGLDAFCQAMESIWAVGATEESIGYATEAVVLAYKNLPQAIHDSTPESRLAMCRASHLAGKAINIGKTTLPHAISYAITSEYGIPHGAAVAMTLSGALAFNMGVTEKDCLHPRGSTHVKKQLKKILDLLGVADVQSACLAIREFMNRVGSPGTLEEAGIETEEELKHLAACVNLERMSNNPRTASPENLLEILNGEIFRN</sequence>
<comment type="similarity">
    <text evidence="1">Belongs to the iron-containing alcohol dehydrogenase family.</text>
</comment>
<proteinExistence type="inferred from homology"/>
<dbReference type="InterPro" id="IPR001670">
    <property type="entry name" value="ADH_Fe/GldA"/>
</dbReference>
<dbReference type="Gene3D" id="1.20.1090.10">
    <property type="entry name" value="Dehydroquinate synthase-like - alpha domain"/>
    <property type="match status" value="1"/>
</dbReference>
<dbReference type="FunFam" id="3.40.50.1970:FF:000003">
    <property type="entry name" value="Alcohol dehydrogenase, iron-containing"/>
    <property type="match status" value="1"/>
</dbReference>
<name>A0A5C5XHG5_9PLAN</name>
<dbReference type="RefSeq" id="WP_146503709.1">
    <property type="nucleotide sequence ID" value="NZ_SJPG01000001.1"/>
</dbReference>
<dbReference type="Gene3D" id="3.40.50.1970">
    <property type="match status" value="1"/>
</dbReference>
<dbReference type="Proteomes" id="UP000316095">
    <property type="component" value="Unassembled WGS sequence"/>
</dbReference>
<dbReference type="PANTHER" id="PTHR11496:SF103">
    <property type="entry name" value="DEHYDROGENASE, PUTATIVE-RELATED"/>
    <property type="match status" value="1"/>
</dbReference>
<dbReference type="Pfam" id="PF25137">
    <property type="entry name" value="ADH_Fe_C"/>
    <property type="match status" value="1"/>
</dbReference>
<organism evidence="5 6">
    <name type="scientific">Rubinisphaera italica</name>
    <dbReference type="NCBI Taxonomy" id="2527969"/>
    <lineage>
        <taxon>Bacteria</taxon>
        <taxon>Pseudomonadati</taxon>
        <taxon>Planctomycetota</taxon>
        <taxon>Planctomycetia</taxon>
        <taxon>Planctomycetales</taxon>
        <taxon>Planctomycetaceae</taxon>
        <taxon>Rubinisphaera</taxon>
    </lineage>
</organism>
<dbReference type="GO" id="GO:0046872">
    <property type="term" value="F:metal ion binding"/>
    <property type="evidence" value="ECO:0007669"/>
    <property type="project" value="InterPro"/>
</dbReference>
<evidence type="ECO:0000313" key="6">
    <source>
        <dbReference type="Proteomes" id="UP000316095"/>
    </source>
</evidence>
<dbReference type="SUPFAM" id="SSF56796">
    <property type="entry name" value="Dehydroquinate synthase-like"/>
    <property type="match status" value="1"/>
</dbReference>
<evidence type="ECO:0000256" key="1">
    <source>
        <dbReference type="ARBA" id="ARBA00007358"/>
    </source>
</evidence>
<dbReference type="OrthoDB" id="9804734at2"/>
<evidence type="ECO:0000256" key="2">
    <source>
        <dbReference type="ARBA" id="ARBA00023002"/>
    </source>
</evidence>
<dbReference type="InterPro" id="IPR039697">
    <property type="entry name" value="Alcohol_dehydrogenase_Fe"/>
</dbReference>
<dbReference type="EC" id="1.1.1.244" evidence="5"/>
<gene>
    <name evidence="5" type="primary">mdh_2</name>
    <name evidence="5" type="ORF">Pan54_25000</name>
</gene>
<dbReference type="PANTHER" id="PTHR11496">
    <property type="entry name" value="ALCOHOL DEHYDROGENASE"/>
    <property type="match status" value="1"/>
</dbReference>
<keyword evidence="6" id="KW-1185">Reference proteome</keyword>
<dbReference type="EMBL" id="SJPG01000001">
    <property type="protein sequence ID" value="TWT61763.1"/>
    <property type="molecule type" value="Genomic_DNA"/>
</dbReference>
<dbReference type="AlphaFoldDB" id="A0A5C5XHG5"/>
<reference evidence="5 6" key="1">
    <citation type="submission" date="2019-02" db="EMBL/GenBank/DDBJ databases">
        <title>Deep-cultivation of Planctomycetes and their phenomic and genomic characterization uncovers novel biology.</title>
        <authorList>
            <person name="Wiegand S."/>
            <person name="Jogler M."/>
            <person name="Boedeker C."/>
            <person name="Pinto D."/>
            <person name="Vollmers J."/>
            <person name="Rivas-Marin E."/>
            <person name="Kohn T."/>
            <person name="Peeters S.H."/>
            <person name="Heuer A."/>
            <person name="Rast P."/>
            <person name="Oberbeckmann S."/>
            <person name="Bunk B."/>
            <person name="Jeske O."/>
            <person name="Meyerdierks A."/>
            <person name="Storesund J.E."/>
            <person name="Kallscheuer N."/>
            <person name="Luecker S."/>
            <person name="Lage O.M."/>
            <person name="Pohl T."/>
            <person name="Merkel B.J."/>
            <person name="Hornburger P."/>
            <person name="Mueller R.-W."/>
            <person name="Bruemmer F."/>
            <person name="Labrenz M."/>
            <person name="Spormann A.M."/>
            <person name="Op Den Camp H."/>
            <person name="Overmann J."/>
            <person name="Amann R."/>
            <person name="Jetten M.S.M."/>
            <person name="Mascher T."/>
            <person name="Medema M.H."/>
            <person name="Devos D.P."/>
            <person name="Kaster A.-K."/>
            <person name="Ovreas L."/>
            <person name="Rohde M."/>
            <person name="Galperin M.Y."/>
            <person name="Jogler C."/>
        </authorList>
    </citation>
    <scope>NUCLEOTIDE SEQUENCE [LARGE SCALE GENOMIC DNA]</scope>
    <source>
        <strain evidence="5 6">Pan54</strain>
    </source>
</reference>
<dbReference type="InterPro" id="IPR035873">
    <property type="entry name" value="PhpC"/>
</dbReference>
<dbReference type="Pfam" id="PF00465">
    <property type="entry name" value="Fe-ADH"/>
    <property type="match status" value="1"/>
</dbReference>
<keyword evidence="2 5" id="KW-0560">Oxidoreductase</keyword>
<feature type="domain" description="Fe-containing alcohol dehydrogenase-like C-terminal" evidence="4">
    <location>
        <begin position="209"/>
        <end position="404"/>
    </location>
</feature>
<dbReference type="CDD" id="cd08182">
    <property type="entry name" value="HEPD"/>
    <property type="match status" value="1"/>
</dbReference>
<dbReference type="InterPro" id="IPR056798">
    <property type="entry name" value="ADH_Fe_C"/>
</dbReference>
<comment type="caution">
    <text evidence="5">The sequence shown here is derived from an EMBL/GenBank/DDBJ whole genome shotgun (WGS) entry which is preliminary data.</text>
</comment>
<dbReference type="GO" id="GO:0017000">
    <property type="term" value="P:antibiotic biosynthetic process"/>
    <property type="evidence" value="ECO:0007669"/>
    <property type="project" value="InterPro"/>
</dbReference>
<evidence type="ECO:0000259" key="3">
    <source>
        <dbReference type="Pfam" id="PF00465"/>
    </source>
</evidence>
<protein>
    <submittedName>
        <fullName evidence="5">NAD-dependent methanol dehydrogenase</fullName>
        <ecNumber evidence="5">1.1.1.244</ecNumber>
    </submittedName>
</protein>